<proteinExistence type="predicted"/>
<dbReference type="AlphaFoldDB" id="A0A8X6QY72"/>
<dbReference type="Proteomes" id="UP000887013">
    <property type="component" value="Unassembled WGS sequence"/>
</dbReference>
<sequence length="105" mass="12384">MILFVMATSTAQNNNQDSILTNAARELNRHQAKRDLAHVKELERLLISVEKELENYSITEKIEATCQLKVTCEIYKRNVNTQRRDESQRYFIKLEKFVFTKLAFC</sequence>
<organism evidence="1 2">
    <name type="scientific">Nephila pilipes</name>
    <name type="common">Giant wood spider</name>
    <name type="synonym">Nephila maculata</name>
    <dbReference type="NCBI Taxonomy" id="299642"/>
    <lineage>
        <taxon>Eukaryota</taxon>
        <taxon>Metazoa</taxon>
        <taxon>Ecdysozoa</taxon>
        <taxon>Arthropoda</taxon>
        <taxon>Chelicerata</taxon>
        <taxon>Arachnida</taxon>
        <taxon>Araneae</taxon>
        <taxon>Araneomorphae</taxon>
        <taxon>Entelegynae</taxon>
        <taxon>Araneoidea</taxon>
        <taxon>Nephilidae</taxon>
        <taxon>Nephila</taxon>
    </lineage>
</organism>
<protein>
    <submittedName>
        <fullName evidence="1">Uncharacterized protein</fullName>
    </submittedName>
</protein>
<name>A0A8X6QY72_NEPPI</name>
<evidence type="ECO:0000313" key="1">
    <source>
        <dbReference type="EMBL" id="GFU50480.1"/>
    </source>
</evidence>
<dbReference type="OrthoDB" id="10500510at2759"/>
<dbReference type="EMBL" id="BMAW01037935">
    <property type="protein sequence ID" value="GFU50480.1"/>
    <property type="molecule type" value="Genomic_DNA"/>
</dbReference>
<evidence type="ECO:0000313" key="2">
    <source>
        <dbReference type="Proteomes" id="UP000887013"/>
    </source>
</evidence>
<keyword evidence="2" id="KW-1185">Reference proteome</keyword>
<comment type="caution">
    <text evidence="1">The sequence shown here is derived from an EMBL/GenBank/DDBJ whole genome shotgun (WGS) entry which is preliminary data.</text>
</comment>
<gene>
    <name evidence="1" type="ORF">NPIL_18681</name>
</gene>
<accession>A0A8X6QY72</accession>
<reference evidence="1" key="1">
    <citation type="submission" date="2020-08" db="EMBL/GenBank/DDBJ databases">
        <title>Multicomponent nature underlies the extraordinary mechanical properties of spider dragline silk.</title>
        <authorList>
            <person name="Kono N."/>
            <person name="Nakamura H."/>
            <person name="Mori M."/>
            <person name="Yoshida Y."/>
            <person name="Ohtoshi R."/>
            <person name="Malay A.D."/>
            <person name="Moran D.A.P."/>
            <person name="Tomita M."/>
            <person name="Numata K."/>
            <person name="Arakawa K."/>
        </authorList>
    </citation>
    <scope>NUCLEOTIDE SEQUENCE</scope>
</reference>